<keyword evidence="3 4" id="KW-0862">Zinc</keyword>
<feature type="binding site" evidence="4">
    <location>
        <position position="212"/>
    </location>
    <ligand>
        <name>substrate</name>
    </ligand>
</feature>
<dbReference type="InterPro" id="IPR050287">
    <property type="entry name" value="MTA/SAH_deaminase"/>
</dbReference>
<reference evidence="6 7" key="1">
    <citation type="submission" date="2015-12" db="EMBL/GenBank/DDBJ databases">
        <title>Haloprofundus marisrubri gen. nov., sp. nov., an extremely halophilic archaeon isolated from the Discovery deep brine-seawater interface in the Red Sea.</title>
        <authorList>
            <person name="Zhang G."/>
            <person name="Stingl U."/>
            <person name="Rashid M."/>
        </authorList>
    </citation>
    <scope>NUCLEOTIDE SEQUENCE [LARGE SCALE GENOMIC DNA]</scope>
    <source>
        <strain evidence="6 7">SB9</strain>
    </source>
</reference>
<evidence type="ECO:0000256" key="4">
    <source>
        <dbReference type="HAMAP-Rule" id="MF_01281"/>
    </source>
</evidence>
<accession>A0A0W1R4X9</accession>
<dbReference type="InterPro" id="IPR023512">
    <property type="entry name" value="Deaminase_MtaD/DadD"/>
</dbReference>
<dbReference type="Proteomes" id="UP000054387">
    <property type="component" value="Unassembled WGS sequence"/>
</dbReference>
<evidence type="ECO:0000313" key="6">
    <source>
        <dbReference type="EMBL" id="KTG08170.1"/>
    </source>
</evidence>
<evidence type="ECO:0000256" key="3">
    <source>
        <dbReference type="ARBA" id="ARBA00022833"/>
    </source>
</evidence>
<comment type="catalytic activity">
    <reaction evidence="4">
        <text>S-methyl-5'-thioadenosine + H2O + H(+) = S-methyl-5'-thioinosine + NH4(+)</text>
        <dbReference type="Rhea" id="RHEA:25025"/>
        <dbReference type="ChEBI" id="CHEBI:15377"/>
        <dbReference type="ChEBI" id="CHEBI:15378"/>
        <dbReference type="ChEBI" id="CHEBI:17509"/>
        <dbReference type="ChEBI" id="CHEBI:28938"/>
        <dbReference type="ChEBI" id="CHEBI:48595"/>
        <dbReference type="EC" id="3.5.4.31"/>
    </reaction>
</comment>
<dbReference type="EMBL" id="LOPU01000034">
    <property type="protein sequence ID" value="KTG08170.1"/>
    <property type="molecule type" value="Genomic_DNA"/>
</dbReference>
<comment type="similarity">
    <text evidence="4">Belongs to the metallo-dependent hydrolases superfamily. MTA/SAH deaminase family.</text>
</comment>
<evidence type="ECO:0000313" key="7">
    <source>
        <dbReference type="Proteomes" id="UP000054387"/>
    </source>
</evidence>
<dbReference type="AlphaFoldDB" id="A0A0W1R4X9"/>
<dbReference type="InterPro" id="IPR006680">
    <property type="entry name" value="Amidohydro-rel"/>
</dbReference>
<dbReference type="InterPro" id="IPR011059">
    <property type="entry name" value="Metal-dep_hydrolase_composite"/>
</dbReference>
<feature type="binding site" evidence="4">
    <location>
        <position position="60"/>
    </location>
    <ligand>
        <name>Zn(2+)</name>
        <dbReference type="ChEBI" id="CHEBI:29105"/>
    </ligand>
</feature>
<dbReference type="GO" id="GO:0046872">
    <property type="term" value="F:metal ion binding"/>
    <property type="evidence" value="ECO:0007669"/>
    <property type="project" value="UniProtKB-KW"/>
</dbReference>
<dbReference type="STRING" id="1514971.AUR64_00940"/>
<dbReference type="Gene3D" id="3.20.20.140">
    <property type="entry name" value="Metal-dependent hydrolases"/>
    <property type="match status" value="1"/>
</dbReference>
<protein>
    <recommendedName>
        <fullName evidence="4">5-methylthioadenosine/S-adenosylhomocysteine deaminase</fullName>
        <shortName evidence="4">MTA/SAH deaminase</shortName>
        <ecNumber evidence="4">3.5.4.28</ecNumber>
        <ecNumber evidence="4">3.5.4.31</ecNumber>
    </recommendedName>
</protein>
<dbReference type="GO" id="GO:0090614">
    <property type="term" value="F:5'-methylthioadenosine deaminase activity"/>
    <property type="evidence" value="ECO:0007669"/>
    <property type="project" value="UniProtKB-UniRule"/>
</dbReference>
<comment type="catalytic activity">
    <reaction evidence="4">
        <text>S-adenosyl-L-homocysteine + H2O + H(+) = S-inosyl-L-homocysteine + NH4(+)</text>
        <dbReference type="Rhea" id="RHEA:20716"/>
        <dbReference type="ChEBI" id="CHEBI:15377"/>
        <dbReference type="ChEBI" id="CHEBI:15378"/>
        <dbReference type="ChEBI" id="CHEBI:28938"/>
        <dbReference type="ChEBI" id="CHEBI:57856"/>
        <dbReference type="ChEBI" id="CHEBI:57985"/>
        <dbReference type="EC" id="3.5.4.28"/>
    </reaction>
</comment>
<dbReference type="PANTHER" id="PTHR43794">
    <property type="entry name" value="AMINOHYDROLASE SSNA-RELATED"/>
    <property type="match status" value="1"/>
</dbReference>
<dbReference type="OrthoDB" id="372084at2157"/>
<feature type="binding site" evidence="4">
    <location>
        <position position="62"/>
    </location>
    <ligand>
        <name>Zn(2+)</name>
        <dbReference type="ChEBI" id="CHEBI:29105"/>
    </ligand>
</feature>
<dbReference type="Gene3D" id="2.30.40.10">
    <property type="entry name" value="Urease, subunit C, domain 1"/>
    <property type="match status" value="1"/>
</dbReference>
<dbReference type="RefSeq" id="WP_058583251.1">
    <property type="nucleotide sequence ID" value="NZ_LOPU01000034.1"/>
</dbReference>
<feature type="binding site" evidence="4">
    <location>
        <position position="297"/>
    </location>
    <ligand>
        <name>Zn(2+)</name>
        <dbReference type="ChEBI" id="CHEBI:29105"/>
    </ligand>
</feature>
<evidence type="ECO:0000256" key="2">
    <source>
        <dbReference type="ARBA" id="ARBA00022801"/>
    </source>
</evidence>
<feature type="binding site" evidence="4">
    <location>
        <position position="297"/>
    </location>
    <ligand>
        <name>substrate</name>
    </ligand>
</feature>
<dbReference type="SUPFAM" id="SSF51556">
    <property type="entry name" value="Metallo-dependent hydrolases"/>
    <property type="match status" value="1"/>
</dbReference>
<comment type="function">
    <text evidence="4">Catalyzes the deamination of 5-methylthioadenosine and S-adenosyl-L-homocysteine into 5-methylthioinosine and S-inosyl-L-homocysteine, respectively. Is also able to deaminate adenosine.</text>
</comment>
<comment type="cofactor">
    <cofactor evidence="4">
        <name>Zn(2+)</name>
        <dbReference type="ChEBI" id="CHEBI:29105"/>
    </cofactor>
    <text evidence="4">Binds 1 zinc ion per subunit.</text>
</comment>
<dbReference type="GO" id="GO:0050270">
    <property type="term" value="F:S-adenosylhomocysteine deaminase activity"/>
    <property type="evidence" value="ECO:0007669"/>
    <property type="project" value="UniProtKB-UniRule"/>
</dbReference>
<dbReference type="FunFam" id="3.20.20.140:FF:000014">
    <property type="entry name" value="5-methylthioadenosine/S-adenosylhomocysteine deaminase"/>
    <property type="match status" value="1"/>
</dbReference>
<dbReference type="EC" id="3.5.4.28" evidence="4"/>
<comment type="caution">
    <text evidence="4">Lacks conserved residue(s) required for the propagation of feature annotation.</text>
</comment>
<keyword evidence="7" id="KW-1185">Reference proteome</keyword>
<dbReference type="Pfam" id="PF01979">
    <property type="entry name" value="Amidohydro_1"/>
    <property type="match status" value="1"/>
</dbReference>
<proteinExistence type="inferred from homology"/>
<sequence>MTTLQITGGEVLLPDLSVERGDVLVDTESGEILAVGDTDEGDETLDAEGGLVMPGLVNAHTHVPMTLLRGVADDKPLETWLREDIWPVEGAFTADDVRVGAELAMVEMIRSGTTGFADMYFHVPEIVDVVEEAGLRARLGHGVVTVGKDDEAAQADIDESLDVAAEFDGAAGGRVSTAYMPHSLTTVSEDELHESVARARELGIPVHYHGNETTEEVDPIVDDRGERPLKYADDLGMLGESDFLAHGVHVDDTEIELLAERGTSVIHCPASNMKLASGIAPVQQMLDAGVSVGLGTDGAASNNDLDLFDEMRDAAMVGKLAADDASAVAAETVVEMATRGGADALGFDSGRLEAGANADVVVVDFDAPHLTPAHDPVSHLAYAVRGSDVRHTVCDGELLMRDREVLTLDEAAVIRRAAEHARAALDRAT</sequence>
<feature type="binding site" evidence="4">
    <location>
        <position position="209"/>
    </location>
    <ligand>
        <name>Zn(2+)</name>
        <dbReference type="ChEBI" id="CHEBI:29105"/>
    </ligand>
</feature>
<organism evidence="6 7">
    <name type="scientific">Haloprofundus marisrubri</name>
    <dbReference type="NCBI Taxonomy" id="1514971"/>
    <lineage>
        <taxon>Archaea</taxon>
        <taxon>Methanobacteriati</taxon>
        <taxon>Methanobacteriota</taxon>
        <taxon>Stenosarchaea group</taxon>
        <taxon>Halobacteria</taxon>
        <taxon>Halobacteriales</taxon>
        <taxon>Haloferacaceae</taxon>
        <taxon>Haloprofundus</taxon>
    </lineage>
</organism>
<dbReference type="PANTHER" id="PTHR43794:SF11">
    <property type="entry name" value="AMIDOHYDROLASE-RELATED DOMAIN-CONTAINING PROTEIN"/>
    <property type="match status" value="1"/>
</dbReference>
<evidence type="ECO:0000256" key="1">
    <source>
        <dbReference type="ARBA" id="ARBA00022723"/>
    </source>
</evidence>
<name>A0A0W1R4X9_9EURY</name>
<keyword evidence="1 4" id="KW-0479">Metal-binding</keyword>
<dbReference type="EC" id="3.5.4.31" evidence="4"/>
<comment type="caution">
    <text evidence="6">The sequence shown here is derived from an EMBL/GenBank/DDBJ whole genome shotgun (WGS) entry which is preliminary data.</text>
</comment>
<dbReference type="InterPro" id="IPR032466">
    <property type="entry name" value="Metal_Hydrolase"/>
</dbReference>
<dbReference type="SUPFAM" id="SSF51338">
    <property type="entry name" value="Composite domain of metallo-dependent hydrolases"/>
    <property type="match status" value="2"/>
</dbReference>
<feature type="domain" description="Amidohydrolase-related" evidence="5">
    <location>
        <begin position="51"/>
        <end position="398"/>
    </location>
</feature>
<dbReference type="CDD" id="cd01298">
    <property type="entry name" value="ATZ_TRZ_like"/>
    <property type="match status" value="1"/>
</dbReference>
<evidence type="ECO:0000259" key="5">
    <source>
        <dbReference type="Pfam" id="PF01979"/>
    </source>
</evidence>
<feature type="binding site" evidence="4">
    <location>
        <position position="182"/>
    </location>
    <ligand>
        <name>substrate</name>
    </ligand>
</feature>
<keyword evidence="2 4" id="KW-0378">Hydrolase</keyword>
<gene>
    <name evidence="4" type="primary">mtaD</name>
    <name evidence="6" type="ORF">AUR64_00940</name>
</gene>
<dbReference type="HAMAP" id="MF_01281">
    <property type="entry name" value="MTA_SAH_deamin"/>
    <property type="match status" value="1"/>
</dbReference>
<feature type="binding site" evidence="4">
    <location>
        <position position="89"/>
    </location>
    <ligand>
        <name>substrate</name>
    </ligand>
</feature>